<keyword evidence="1" id="KW-0732">Signal</keyword>
<accession>A0A0G4FD56</accession>
<dbReference type="OrthoDB" id="9991036at2759"/>
<dbReference type="SUPFAM" id="SSF53335">
    <property type="entry name" value="S-adenosyl-L-methionine-dependent methyltransferases"/>
    <property type="match status" value="1"/>
</dbReference>
<dbReference type="VEuPathDB" id="CryptoDB:Vbra_15067"/>
<dbReference type="InParanoid" id="A0A0G4FD56"/>
<feature type="chain" id="PRO_5005188907" description="Methyltransferase domain-containing protein" evidence="1">
    <location>
        <begin position="23"/>
        <end position="312"/>
    </location>
</feature>
<sequence length="312" mass="35280">MEARSAVLLFLAAVVLVIFIDASLLRQGWTGLNYNCDCSRLVRVDANDQDLYNFTCPVCPQQQQQQNGQPVQQPSDGTSGADQAAIKPEETNALRGAFSFIYSSAAWGRNKDGKGHSGAGSTKEATDNFRLQLEDFLRQKDIKSVVDAGCGDWEWTQFVDWGPVEQYTGVDVVPSVIARNQELHAAHNRTFHARSILEKDNLPPADLLMSKDVLQHLPTPMVHQFVANHLTAHDGRYKYKYALMTNDRCNVTTLHRKCVDNRDLGKPGGWREVNLALPPFCLPAFEFYRWPNHWWGDNEREKVTLLMDFTRA</sequence>
<evidence type="ECO:0000313" key="3">
    <source>
        <dbReference type="Proteomes" id="UP000041254"/>
    </source>
</evidence>
<reference evidence="2 3" key="1">
    <citation type="submission" date="2014-11" db="EMBL/GenBank/DDBJ databases">
        <authorList>
            <person name="Zhu J."/>
            <person name="Qi W."/>
            <person name="Song R."/>
        </authorList>
    </citation>
    <scope>NUCLEOTIDE SEQUENCE [LARGE SCALE GENOMIC DNA]</scope>
</reference>
<dbReference type="Gene3D" id="3.40.50.150">
    <property type="entry name" value="Vaccinia Virus protein VP39"/>
    <property type="match status" value="1"/>
</dbReference>
<dbReference type="Proteomes" id="UP000041254">
    <property type="component" value="Unassembled WGS sequence"/>
</dbReference>
<dbReference type="CDD" id="cd02440">
    <property type="entry name" value="AdoMet_MTases"/>
    <property type="match status" value="1"/>
</dbReference>
<evidence type="ECO:0000313" key="2">
    <source>
        <dbReference type="EMBL" id="CEM10839.1"/>
    </source>
</evidence>
<organism evidence="2 3">
    <name type="scientific">Vitrella brassicaformis (strain CCMP3155)</name>
    <dbReference type="NCBI Taxonomy" id="1169540"/>
    <lineage>
        <taxon>Eukaryota</taxon>
        <taxon>Sar</taxon>
        <taxon>Alveolata</taxon>
        <taxon>Colpodellida</taxon>
        <taxon>Vitrellaceae</taxon>
        <taxon>Vitrella</taxon>
    </lineage>
</organism>
<proteinExistence type="predicted"/>
<dbReference type="EMBL" id="CDMY01000405">
    <property type="protein sequence ID" value="CEM10839.1"/>
    <property type="molecule type" value="Genomic_DNA"/>
</dbReference>
<dbReference type="InterPro" id="IPR029063">
    <property type="entry name" value="SAM-dependent_MTases_sf"/>
</dbReference>
<name>A0A0G4FD56_VITBC</name>
<evidence type="ECO:0008006" key="4">
    <source>
        <dbReference type="Google" id="ProtNLM"/>
    </source>
</evidence>
<keyword evidence="3" id="KW-1185">Reference proteome</keyword>
<feature type="signal peptide" evidence="1">
    <location>
        <begin position="1"/>
        <end position="22"/>
    </location>
</feature>
<protein>
    <recommendedName>
        <fullName evidence="4">Methyltransferase domain-containing protein</fullName>
    </recommendedName>
</protein>
<evidence type="ECO:0000256" key="1">
    <source>
        <dbReference type="SAM" id="SignalP"/>
    </source>
</evidence>
<gene>
    <name evidence="2" type="ORF">Vbra_15067</name>
</gene>
<dbReference type="PhylomeDB" id="A0A0G4FD56"/>
<dbReference type="AlphaFoldDB" id="A0A0G4FD56"/>